<sequence length="356" mass="36707">MGMGRDGRTWRNRAAAIALGAVLAAPGGAGLAQTPGATEPLRVVATFSILGDLVGRVGGDAIELRTIVTAGTDAHTFEPTPDDAIALGEADLVFANGLGFEPWLDELAQGADDPLPIVVVTEGIEAREAGDEHAAGEHAGESTPEGDGQAEGGEPAADEGEHEDGEEHVAEENNHDHGAADPHAWHDVRNAIAMTEAIGDGLVAADPADAAAYEANAAAFLAELEALDAWVVEQVATLPEERRKLVTSHDTFGYFADRYGFEVVGTALDSNTTEGGGPAAREIAELVGRIEAAGVPAIFGENVQNPEVMEAVAEEAGVSLAPTLYTDALGAPGEEADTYEAMIRHNVETIVAALGE</sequence>
<feature type="compositionally biased region" description="Basic and acidic residues" evidence="7">
    <location>
        <begin position="165"/>
        <end position="182"/>
    </location>
</feature>
<evidence type="ECO:0000256" key="4">
    <source>
        <dbReference type="ARBA" id="ARBA00022723"/>
    </source>
</evidence>
<accession>A0A6J4U978</accession>
<feature type="region of interest" description="Disordered" evidence="7">
    <location>
        <begin position="128"/>
        <end position="182"/>
    </location>
</feature>
<dbReference type="AlphaFoldDB" id="A0A6J4U978"/>
<dbReference type="InterPro" id="IPR006129">
    <property type="entry name" value="AdhesinB"/>
</dbReference>
<gene>
    <name evidence="8" type="ORF">AVDCRST_MAG59-938</name>
</gene>
<evidence type="ECO:0000256" key="5">
    <source>
        <dbReference type="ARBA" id="ARBA00022729"/>
    </source>
</evidence>
<dbReference type="Pfam" id="PF01297">
    <property type="entry name" value="ZnuA"/>
    <property type="match status" value="1"/>
</dbReference>
<keyword evidence="4" id="KW-0479">Metal-binding</keyword>
<dbReference type="SUPFAM" id="SSF53807">
    <property type="entry name" value="Helical backbone' metal receptor"/>
    <property type="match status" value="1"/>
</dbReference>
<reference evidence="8" key="1">
    <citation type="submission" date="2020-02" db="EMBL/GenBank/DDBJ databases">
        <authorList>
            <person name="Meier V. D."/>
        </authorList>
    </citation>
    <scope>NUCLEOTIDE SEQUENCE</scope>
    <source>
        <strain evidence="8">AVDCRST_MAG59</strain>
    </source>
</reference>
<dbReference type="EMBL" id="CADCWF010000052">
    <property type="protein sequence ID" value="CAA9542287.1"/>
    <property type="molecule type" value="Genomic_DNA"/>
</dbReference>
<dbReference type="PRINTS" id="PR00690">
    <property type="entry name" value="ADHESNFAMILY"/>
</dbReference>
<evidence type="ECO:0000256" key="2">
    <source>
        <dbReference type="ARBA" id="ARBA00011028"/>
    </source>
</evidence>
<evidence type="ECO:0000256" key="6">
    <source>
        <dbReference type="RuleBase" id="RU003512"/>
    </source>
</evidence>
<organism evidence="8">
    <name type="scientific">uncultured Thermomicrobiales bacterium</name>
    <dbReference type="NCBI Taxonomy" id="1645740"/>
    <lineage>
        <taxon>Bacteria</taxon>
        <taxon>Pseudomonadati</taxon>
        <taxon>Thermomicrobiota</taxon>
        <taxon>Thermomicrobia</taxon>
        <taxon>Thermomicrobiales</taxon>
        <taxon>environmental samples</taxon>
    </lineage>
</organism>
<name>A0A6J4U978_9BACT</name>
<dbReference type="GO" id="GO:0030001">
    <property type="term" value="P:metal ion transport"/>
    <property type="evidence" value="ECO:0007669"/>
    <property type="project" value="InterPro"/>
</dbReference>
<evidence type="ECO:0000256" key="1">
    <source>
        <dbReference type="ARBA" id="ARBA00004196"/>
    </source>
</evidence>
<dbReference type="PANTHER" id="PTHR42953:SF1">
    <property type="entry name" value="METAL-BINDING PROTEIN HI_0362-RELATED"/>
    <property type="match status" value="1"/>
</dbReference>
<dbReference type="GO" id="GO:0046872">
    <property type="term" value="F:metal ion binding"/>
    <property type="evidence" value="ECO:0007669"/>
    <property type="project" value="UniProtKB-KW"/>
</dbReference>
<keyword evidence="3 6" id="KW-0813">Transport</keyword>
<comment type="similarity">
    <text evidence="2 6">Belongs to the bacterial solute-binding protein 9 family.</text>
</comment>
<dbReference type="PANTHER" id="PTHR42953">
    <property type="entry name" value="HIGH-AFFINITY ZINC UPTAKE SYSTEM PROTEIN ZNUA-RELATED"/>
    <property type="match status" value="1"/>
</dbReference>
<evidence type="ECO:0000256" key="3">
    <source>
        <dbReference type="ARBA" id="ARBA00022448"/>
    </source>
</evidence>
<keyword evidence="5" id="KW-0732">Signal</keyword>
<feature type="compositionally biased region" description="Basic and acidic residues" evidence="7">
    <location>
        <begin position="128"/>
        <end position="140"/>
    </location>
</feature>
<dbReference type="InterPro" id="IPR006127">
    <property type="entry name" value="ZnuA-like"/>
</dbReference>
<dbReference type="InterPro" id="IPR050492">
    <property type="entry name" value="Bact_metal-bind_prot9"/>
</dbReference>
<proteinExistence type="inferred from homology"/>
<dbReference type="GO" id="GO:0007155">
    <property type="term" value="P:cell adhesion"/>
    <property type="evidence" value="ECO:0007669"/>
    <property type="project" value="InterPro"/>
</dbReference>
<evidence type="ECO:0000256" key="7">
    <source>
        <dbReference type="SAM" id="MobiDB-lite"/>
    </source>
</evidence>
<dbReference type="PRINTS" id="PR00691">
    <property type="entry name" value="ADHESINB"/>
</dbReference>
<dbReference type="Gene3D" id="3.40.50.1980">
    <property type="entry name" value="Nitrogenase molybdenum iron protein domain"/>
    <property type="match status" value="2"/>
</dbReference>
<evidence type="ECO:0000313" key="8">
    <source>
        <dbReference type="EMBL" id="CAA9542287.1"/>
    </source>
</evidence>
<comment type="subcellular location">
    <subcellularLocation>
        <location evidence="1">Cell envelope</location>
    </subcellularLocation>
</comment>
<dbReference type="InterPro" id="IPR006128">
    <property type="entry name" value="Lipoprotein_PsaA-like"/>
</dbReference>
<dbReference type="GO" id="GO:0030313">
    <property type="term" value="C:cell envelope"/>
    <property type="evidence" value="ECO:0007669"/>
    <property type="project" value="UniProtKB-SubCell"/>
</dbReference>
<protein>
    <submittedName>
        <fullName evidence="8">Zinc ABC transporter, substrate-binding protein ZnuA</fullName>
    </submittedName>
</protein>